<evidence type="ECO:0000313" key="2">
    <source>
        <dbReference type="EMBL" id="QKX60577.1"/>
    </source>
</evidence>
<proteinExistence type="predicted"/>
<dbReference type="AlphaFoldDB" id="A0A7H8R2T6"/>
<feature type="region of interest" description="Disordered" evidence="1">
    <location>
        <begin position="142"/>
        <end position="172"/>
    </location>
</feature>
<evidence type="ECO:0000313" key="3">
    <source>
        <dbReference type="Proteomes" id="UP000509510"/>
    </source>
</evidence>
<dbReference type="OrthoDB" id="4222386at2759"/>
<dbReference type="KEGG" id="trg:TRUGW13939_07722"/>
<dbReference type="RefSeq" id="XP_035346753.1">
    <property type="nucleotide sequence ID" value="XM_035490860.1"/>
</dbReference>
<evidence type="ECO:0008006" key="4">
    <source>
        <dbReference type="Google" id="ProtNLM"/>
    </source>
</evidence>
<organism evidence="2 3">
    <name type="scientific">Talaromyces rugulosus</name>
    <name type="common">Penicillium rugulosum</name>
    <dbReference type="NCBI Taxonomy" id="121627"/>
    <lineage>
        <taxon>Eukaryota</taxon>
        <taxon>Fungi</taxon>
        <taxon>Dikarya</taxon>
        <taxon>Ascomycota</taxon>
        <taxon>Pezizomycotina</taxon>
        <taxon>Eurotiomycetes</taxon>
        <taxon>Eurotiomycetidae</taxon>
        <taxon>Eurotiales</taxon>
        <taxon>Trichocomaceae</taxon>
        <taxon>Talaromyces</taxon>
        <taxon>Talaromyces sect. Islandici</taxon>
    </lineage>
</organism>
<feature type="compositionally biased region" description="Basic residues" evidence="1">
    <location>
        <begin position="151"/>
        <end position="160"/>
    </location>
</feature>
<protein>
    <recommendedName>
        <fullName evidence="4">Transcription factor domain-containing protein</fullName>
    </recommendedName>
</protein>
<name>A0A7H8R2T6_TALRU</name>
<reference evidence="3" key="1">
    <citation type="submission" date="2020-06" db="EMBL/GenBank/DDBJ databases">
        <title>A chromosome-scale genome assembly of Talaromyces rugulosus W13939.</title>
        <authorList>
            <person name="Wang B."/>
            <person name="Guo L."/>
            <person name="Ye K."/>
            <person name="Wang L."/>
        </authorList>
    </citation>
    <scope>NUCLEOTIDE SEQUENCE [LARGE SCALE GENOMIC DNA]</scope>
    <source>
        <strain evidence="3">W13939</strain>
    </source>
</reference>
<dbReference type="EMBL" id="CP055901">
    <property type="protein sequence ID" value="QKX60577.1"/>
    <property type="molecule type" value="Genomic_DNA"/>
</dbReference>
<evidence type="ECO:0000256" key="1">
    <source>
        <dbReference type="SAM" id="MobiDB-lite"/>
    </source>
</evidence>
<dbReference type="GeneID" id="55995212"/>
<dbReference type="Proteomes" id="UP000509510">
    <property type="component" value="Chromosome IV"/>
</dbReference>
<gene>
    <name evidence="2" type="ORF">TRUGW13939_07722</name>
</gene>
<feature type="region of interest" description="Disordered" evidence="1">
    <location>
        <begin position="1"/>
        <end position="25"/>
    </location>
</feature>
<accession>A0A7H8R2T6</accession>
<keyword evidence="3" id="KW-1185">Reference proteome</keyword>
<sequence length="751" mass="84474">MEAASSGSLQLDSAGSTKRQKLDMPNIQVESSTVDSISGFMRNSLQDLPPPWLPYDGNAPEVDEIFGDTSNIAESQWTGPTLEENMSVDNPSRCSEDSFLSSLSFLSATLDHQPPLLSQVDLGLDISPWHVSQEQSLPVSSSQYVGLARPTQRKRKKQRLTGHTWPQQTATPLSSFSMDQSMMARSNQSMISQNLLRIYHDVLEHSLSCWLSEVTCPYQPNGDFSQKRDSVSEWGSSWSNRMYEGTLKLDQAARSTKLIKISSSEDQACTRALHLAIMAFATQWAQGSSRQREPYSPLSDSFDAGKPEGAFDDLVEEFDRSLQWHFWSQAERALQDVSHIESFRVVCAETVFGLTQKPWPQETLENSTVNGQTSGLEEQSLTSQIAQEISRDGPPMYLERAARKMHALKFKFDSAIKHISYHRDGGASTDTVQSMGQEDKTMVGLLYWLAIMFDTVSASMNERPVVVPDQDSHHASCRAEEADDAYWKVELFIQDKLEAPCHTIRWPCTYEVAASAVTRSAPVKVLLYRHVSYLQNTLRRGQSVEKVEQVIQNATSLYRYWNLTYGAFFRDLIHNYNSVPGRIQSWFVCISAHWHLACLILVDLINTVDQKNLGIKSRTQMRLRSRVVAKMQETSVKELSDLARVATPPSEETNFFQQLPGFHPCVNEGTILTEPWTAILIRAFSRAAVWLLEDAESYGQYGLGAYSSDGLSDTLEQAEYCIKGLWFLGKKSDMARRVADILTRALSGLKN</sequence>
<feature type="compositionally biased region" description="Polar residues" evidence="1">
    <location>
        <begin position="1"/>
        <end position="17"/>
    </location>
</feature>